<dbReference type="GO" id="GO:0008544">
    <property type="term" value="P:epidermis development"/>
    <property type="evidence" value="ECO:0007669"/>
    <property type="project" value="UniProtKB-ARBA"/>
</dbReference>
<feature type="domain" description="EGF-like" evidence="21">
    <location>
        <begin position="1787"/>
        <end position="1826"/>
    </location>
</feature>
<dbReference type="FunFam" id="2.10.70.10:FF:000174">
    <property type="entry name" value="Sushi, von Willebrand factor type A, EGF and pentraxin domain-containing 1"/>
    <property type="match status" value="1"/>
</dbReference>
<dbReference type="FunFam" id="2.10.25.10:FF:000123">
    <property type="entry name" value="Crumbs homolog 1 (Drosophila)"/>
    <property type="match status" value="1"/>
</dbReference>
<dbReference type="Pfam" id="PF00354">
    <property type="entry name" value="Pentaxin"/>
    <property type="match status" value="1"/>
</dbReference>
<feature type="domain" description="EGF-like" evidence="21">
    <location>
        <begin position="1274"/>
        <end position="1310"/>
    </location>
</feature>
<feature type="domain" description="Sushi" evidence="24">
    <location>
        <begin position="2482"/>
        <end position="2539"/>
    </location>
</feature>
<feature type="domain" description="Sushi" evidence="24">
    <location>
        <begin position="2732"/>
        <end position="2789"/>
    </location>
</feature>
<dbReference type="FunFam" id="2.10.50.10:FF:000018">
    <property type="entry name" value="Sushi, von Willebrand factor type A, EGF and pentraxin domain-containing 1"/>
    <property type="match status" value="2"/>
</dbReference>
<dbReference type="Pfam" id="PF07699">
    <property type="entry name" value="Ephrin_rec_like"/>
    <property type="match status" value="4"/>
</dbReference>
<dbReference type="InterPro" id="IPR002035">
    <property type="entry name" value="VWF_A"/>
</dbReference>
<dbReference type="CDD" id="cd00033">
    <property type="entry name" value="CCP"/>
    <property type="match status" value="35"/>
</dbReference>
<evidence type="ECO:0000259" key="24">
    <source>
        <dbReference type="PROSITE" id="PS50923"/>
    </source>
</evidence>
<dbReference type="PANTHER" id="PTHR45656">
    <property type="entry name" value="PROTEIN CBR-CLEC-78"/>
    <property type="match status" value="1"/>
</dbReference>
<feature type="disulfide bond" evidence="19">
    <location>
        <begin position="1300"/>
        <end position="1309"/>
    </location>
</feature>
<feature type="disulfide bond" evidence="19">
    <location>
        <begin position="1338"/>
        <end position="1347"/>
    </location>
</feature>
<keyword evidence="14 19" id="KW-1015">Disulfide bond</keyword>
<feature type="domain" description="Pentraxin (PTX)" evidence="25">
    <location>
        <begin position="1467"/>
        <end position="1670"/>
    </location>
</feature>
<dbReference type="Pfam" id="PF12661">
    <property type="entry name" value="hEGF"/>
    <property type="match status" value="4"/>
</dbReference>
<feature type="disulfide bond" evidence="20">
    <location>
        <begin position="1857"/>
        <end position="1884"/>
    </location>
</feature>
<dbReference type="InterPro" id="IPR001759">
    <property type="entry name" value="PTX_dom"/>
</dbReference>
<evidence type="ECO:0000256" key="10">
    <source>
        <dbReference type="ARBA" id="ARBA00022737"/>
    </source>
</evidence>
<keyword evidence="16" id="KW-0539">Nucleus</keyword>
<feature type="disulfide bond" evidence="20">
    <location>
        <begin position="3049"/>
        <end position="3076"/>
    </location>
</feature>
<dbReference type="FunFam" id="2.10.70.10:FF:000002">
    <property type="entry name" value="CUB and Sushi multiple domains 3"/>
    <property type="match status" value="1"/>
</dbReference>
<feature type="domain" description="Sushi" evidence="24">
    <location>
        <begin position="414"/>
        <end position="473"/>
    </location>
</feature>
<feature type="domain" description="Sushi" evidence="24">
    <location>
        <begin position="2307"/>
        <end position="2365"/>
    </location>
</feature>
<dbReference type="InterPro" id="IPR001881">
    <property type="entry name" value="EGF-like_Ca-bd_dom"/>
</dbReference>
<feature type="disulfide bond" evidence="19">
    <location>
        <begin position="1262"/>
        <end position="1271"/>
    </location>
</feature>
<evidence type="ECO:0000256" key="15">
    <source>
        <dbReference type="ARBA" id="ARBA00023180"/>
    </source>
</evidence>
<feature type="disulfide bond" evidence="20">
    <location>
        <begin position="2452"/>
        <end position="2479"/>
    </location>
</feature>
<keyword evidence="10" id="KW-0677">Repeat</keyword>
<feature type="domain" description="Sushi" evidence="24">
    <location>
        <begin position="2655"/>
        <end position="2731"/>
    </location>
</feature>
<dbReference type="PROSITE" id="PS01186">
    <property type="entry name" value="EGF_2"/>
    <property type="match status" value="9"/>
</dbReference>
<dbReference type="SMART" id="SM00181">
    <property type="entry name" value="EGF"/>
    <property type="match status" value="10"/>
</dbReference>
<evidence type="ECO:0000256" key="7">
    <source>
        <dbReference type="ARBA" id="ARBA00022536"/>
    </source>
</evidence>
<feature type="domain" description="Sushi" evidence="24">
    <location>
        <begin position="3022"/>
        <end position="3078"/>
    </location>
</feature>
<feature type="domain" description="Sushi" evidence="24">
    <location>
        <begin position="2244"/>
        <end position="2306"/>
    </location>
</feature>
<feature type="domain" description="Sushi" evidence="24">
    <location>
        <begin position="3433"/>
        <end position="3497"/>
    </location>
</feature>
<evidence type="ECO:0000256" key="8">
    <source>
        <dbReference type="ARBA" id="ARBA00022659"/>
    </source>
</evidence>
<feature type="domain" description="Sushi" evidence="24">
    <location>
        <begin position="534"/>
        <end position="598"/>
    </location>
</feature>
<feature type="domain" description="Sushi" evidence="24">
    <location>
        <begin position="2123"/>
        <end position="2185"/>
    </location>
</feature>
<feature type="domain" description="Sushi" evidence="24">
    <location>
        <begin position="2964"/>
        <end position="3021"/>
    </location>
</feature>
<dbReference type="SUPFAM" id="SSF57535">
    <property type="entry name" value="Complement control module/SCR domain"/>
    <property type="match status" value="35"/>
</dbReference>
<evidence type="ECO:0000313" key="27">
    <source>
        <dbReference type="Proteomes" id="UP001479290"/>
    </source>
</evidence>
<feature type="domain" description="Sushi" evidence="24">
    <location>
        <begin position="3197"/>
        <end position="3257"/>
    </location>
</feature>
<dbReference type="InterPro" id="IPR003410">
    <property type="entry name" value="HYR_dom"/>
</dbReference>
<dbReference type="SUPFAM" id="SSF57184">
    <property type="entry name" value="Growth factor receptor domain"/>
    <property type="match status" value="4"/>
</dbReference>
<comment type="caution">
    <text evidence="19">Lacks conserved residue(s) required for the propagation of feature annotation.</text>
</comment>
<keyword evidence="27" id="KW-1185">Reference proteome</keyword>
<dbReference type="Pfam" id="PF00092">
    <property type="entry name" value="VWA"/>
    <property type="match status" value="1"/>
</dbReference>
<reference evidence="26 27" key="1">
    <citation type="submission" date="2024-05" db="EMBL/GenBank/DDBJ databases">
        <title>A high-quality chromosomal-level genome assembly of Topmouth culter (Culter alburnus).</title>
        <authorList>
            <person name="Zhao H."/>
        </authorList>
    </citation>
    <scope>NUCLEOTIDE SEQUENCE [LARGE SCALE GENOMIC DNA]</scope>
    <source>
        <strain evidence="26">CATC2023</strain>
        <tissue evidence="26">Muscle</tissue>
    </source>
</reference>
<dbReference type="Pfam" id="PF00008">
    <property type="entry name" value="EGF"/>
    <property type="match status" value="5"/>
</dbReference>
<evidence type="ECO:0000256" key="6">
    <source>
        <dbReference type="ARBA" id="ARBA00022525"/>
    </source>
</evidence>
<protein>
    <recommendedName>
        <fullName evidence="17">Sushi, von Willebrand factor type A, EGF and pentraxin domain-containing protein 1</fullName>
    </recommendedName>
    <alternativeName>
        <fullName evidence="18">Polydom</fullName>
    </alternativeName>
</protein>
<feature type="domain" description="Sushi" evidence="24">
    <location>
        <begin position="2848"/>
        <end position="2905"/>
    </location>
</feature>
<dbReference type="FunFam" id="2.10.25.10:FF:000038">
    <property type="entry name" value="Fibrillin 2"/>
    <property type="match status" value="1"/>
</dbReference>
<dbReference type="InterPro" id="IPR013320">
    <property type="entry name" value="ConA-like_dom_sf"/>
</dbReference>
<dbReference type="CDD" id="cd00054">
    <property type="entry name" value="EGF_CA"/>
    <property type="match status" value="8"/>
</dbReference>
<evidence type="ECO:0000256" key="17">
    <source>
        <dbReference type="ARBA" id="ARBA00067719"/>
    </source>
</evidence>
<dbReference type="PROSITE" id="PS00022">
    <property type="entry name" value="EGF_1"/>
    <property type="match status" value="8"/>
</dbReference>
<dbReference type="PROSITE" id="PS01187">
    <property type="entry name" value="EGF_CA"/>
    <property type="match status" value="2"/>
</dbReference>
<dbReference type="Gene3D" id="2.10.50.10">
    <property type="entry name" value="Tumor Necrosis Factor Receptor, subunit A, domain 2"/>
    <property type="match status" value="3"/>
</dbReference>
<feature type="domain" description="HYR" evidence="23">
    <location>
        <begin position="597"/>
        <end position="679"/>
    </location>
</feature>
<feature type="disulfide bond" evidence="19">
    <location>
        <begin position="1452"/>
        <end position="1461"/>
    </location>
</feature>
<dbReference type="InterPro" id="IPR000152">
    <property type="entry name" value="EGF-type_Asp/Asn_hydroxyl_site"/>
</dbReference>
<feature type="disulfide bond" evidence="20">
    <location>
        <begin position="2214"/>
        <end position="2241"/>
    </location>
</feature>
<feature type="domain" description="Sushi" evidence="24">
    <location>
        <begin position="3258"/>
        <end position="3315"/>
    </location>
</feature>
<feature type="domain" description="Sushi" evidence="24">
    <location>
        <begin position="1730"/>
        <end position="1787"/>
    </location>
</feature>
<feature type="domain" description="Sushi" evidence="24">
    <location>
        <begin position="2061"/>
        <end position="2122"/>
    </location>
</feature>
<feature type="disulfide bond" evidence="20">
    <location>
        <begin position="2760"/>
        <end position="2787"/>
    </location>
</feature>
<dbReference type="InterPro" id="IPR000742">
    <property type="entry name" value="EGF"/>
</dbReference>
<comment type="subcellular location">
    <subcellularLocation>
        <location evidence="3">Cytoplasm</location>
    </subcellularLocation>
    <subcellularLocation>
        <location evidence="2">Membrane</location>
        <topology evidence="2">Peripheral membrane protein</topology>
    </subcellularLocation>
    <subcellularLocation>
        <location evidence="1">Nucleus</location>
    </subcellularLocation>
    <subcellularLocation>
        <location evidence="4">Secreted</location>
    </subcellularLocation>
</comment>
<feature type="domain" description="EGF-like" evidence="21">
    <location>
        <begin position="3617"/>
        <end position="3648"/>
    </location>
</feature>
<dbReference type="GO" id="GO:0005509">
    <property type="term" value="F:calcium ion binding"/>
    <property type="evidence" value="ECO:0007669"/>
    <property type="project" value="InterPro"/>
</dbReference>
<evidence type="ECO:0000256" key="18">
    <source>
        <dbReference type="ARBA" id="ARBA00082668"/>
    </source>
</evidence>
<feature type="domain" description="EGF-like" evidence="21">
    <location>
        <begin position="3584"/>
        <end position="3616"/>
    </location>
</feature>
<feature type="disulfide bond" evidence="19">
    <location>
        <begin position="1414"/>
        <end position="1423"/>
    </location>
</feature>
<feature type="disulfide bond" evidence="20">
    <location>
        <begin position="2934"/>
        <end position="2961"/>
    </location>
</feature>
<feature type="disulfide bond" evidence="20">
    <location>
        <begin position="3286"/>
        <end position="3313"/>
    </location>
</feature>
<dbReference type="InterPro" id="IPR018097">
    <property type="entry name" value="EGF_Ca-bd_CS"/>
</dbReference>
<evidence type="ECO:0000256" key="20">
    <source>
        <dbReference type="PROSITE-ProRule" id="PRU00302"/>
    </source>
</evidence>
<evidence type="ECO:0000256" key="5">
    <source>
        <dbReference type="ARBA" id="ARBA00022490"/>
    </source>
</evidence>
<feature type="disulfide bond" evidence="20">
    <location>
        <begin position="504"/>
        <end position="531"/>
    </location>
</feature>
<dbReference type="Proteomes" id="UP001479290">
    <property type="component" value="Unassembled WGS sequence"/>
</dbReference>
<dbReference type="Gene3D" id="3.40.50.410">
    <property type="entry name" value="von Willebrand factor, type A domain"/>
    <property type="match status" value="1"/>
</dbReference>
<feature type="domain" description="Sushi" evidence="24">
    <location>
        <begin position="474"/>
        <end position="533"/>
    </location>
</feature>
<organism evidence="26 27">
    <name type="scientific">Culter alburnus</name>
    <name type="common">Topmouth culter</name>
    <dbReference type="NCBI Taxonomy" id="194366"/>
    <lineage>
        <taxon>Eukaryota</taxon>
        <taxon>Metazoa</taxon>
        <taxon>Chordata</taxon>
        <taxon>Craniata</taxon>
        <taxon>Vertebrata</taxon>
        <taxon>Euteleostomi</taxon>
        <taxon>Actinopterygii</taxon>
        <taxon>Neopterygii</taxon>
        <taxon>Teleostei</taxon>
        <taxon>Ostariophysi</taxon>
        <taxon>Cypriniformes</taxon>
        <taxon>Xenocyprididae</taxon>
        <taxon>Xenocypridinae</taxon>
        <taxon>Culter</taxon>
    </lineage>
</organism>
<keyword evidence="13" id="KW-0472">Membrane</keyword>
<evidence type="ECO:0000256" key="19">
    <source>
        <dbReference type="PROSITE-ProRule" id="PRU00076"/>
    </source>
</evidence>
<feature type="domain" description="Sushi" evidence="24">
    <location>
        <begin position="2906"/>
        <end position="2963"/>
    </location>
</feature>
<evidence type="ECO:0000256" key="3">
    <source>
        <dbReference type="ARBA" id="ARBA00004496"/>
    </source>
</evidence>
<evidence type="ECO:0000256" key="1">
    <source>
        <dbReference type="ARBA" id="ARBA00004123"/>
    </source>
</evidence>
<dbReference type="FunFam" id="3.40.50.410:FF:000070">
    <property type="entry name" value="sushi, von Willebrand factor type A, EGF and pentraxin domain-containing protein 1"/>
    <property type="match status" value="1"/>
</dbReference>
<evidence type="ECO:0000256" key="2">
    <source>
        <dbReference type="ARBA" id="ARBA00004170"/>
    </source>
</evidence>
<dbReference type="FunFam" id="2.10.70.10:FF:000011">
    <property type="entry name" value="CUB and sushi domain-containing protein 3 isoform A"/>
    <property type="match status" value="2"/>
</dbReference>
<feature type="disulfide bond" evidence="20">
    <location>
        <begin position="2876"/>
        <end position="2903"/>
    </location>
</feature>
<dbReference type="FunFam" id="2.10.70.10:FF:000003">
    <property type="entry name" value="Versican core protein"/>
    <property type="match status" value="5"/>
</dbReference>
<feature type="disulfide bond" evidence="19">
    <location>
        <begin position="1376"/>
        <end position="1385"/>
    </location>
</feature>
<dbReference type="PRINTS" id="PR00895">
    <property type="entry name" value="PENTAXIN"/>
</dbReference>
<dbReference type="PROSITE" id="PS50825">
    <property type="entry name" value="HYR"/>
    <property type="match status" value="2"/>
</dbReference>
<feature type="domain" description="Sushi" evidence="24">
    <location>
        <begin position="3079"/>
        <end position="3137"/>
    </location>
</feature>
<dbReference type="PANTHER" id="PTHR45656:SF4">
    <property type="entry name" value="PROTEIN CBR-CLEC-78"/>
    <property type="match status" value="1"/>
</dbReference>
<keyword evidence="5" id="KW-0963">Cytoplasm</keyword>
<comment type="caution">
    <text evidence="26">The sequence shown here is derived from an EMBL/GenBank/DDBJ whole genome shotgun (WGS) entry which is preliminary data.</text>
</comment>
<dbReference type="PROSITE" id="PS50026">
    <property type="entry name" value="EGF_3"/>
    <property type="match status" value="9"/>
</dbReference>
<dbReference type="PROSITE" id="PS51828">
    <property type="entry name" value="PTX_2"/>
    <property type="match status" value="1"/>
</dbReference>
<dbReference type="FunFam" id="2.10.25.10:FF:000225">
    <property type="entry name" value="Sushi, von Willebrand factor type A, EGF and pentraxin domain containing 1"/>
    <property type="match status" value="1"/>
</dbReference>
<dbReference type="InterPro" id="IPR011641">
    <property type="entry name" value="Tyr-kin_ephrin_A/B_rcpt-like"/>
</dbReference>
<feature type="disulfide bond" evidence="20">
    <location>
        <begin position="2568"/>
        <end position="2595"/>
    </location>
</feature>
<feature type="disulfide bond" evidence="20">
    <location>
        <begin position="3108"/>
        <end position="3135"/>
    </location>
</feature>
<dbReference type="CDD" id="cd01450">
    <property type="entry name" value="vWFA_subfamily_ECM"/>
    <property type="match status" value="1"/>
</dbReference>
<feature type="domain" description="EGF-like" evidence="21">
    <location>
        <begin position="1350"/>
        <end position="1386"/>
    </location>
</feature>
<feature type="domain" description="EGF-like" evidence="21">
    <location>
        <begin position="1388"/>
        <end position="1424"/>
    </location>
</feature>
<dbReference type="SMART" id="SM00179">
    <property type="entry name" value="EGF_CA"/>
    <property type="match status" value="8"/>
</dbReference>
<feature type="domain" description="HYR" evidence="23">
    <location>
        <begin position="680"/>
        <end position="761"/>
    </location>
</feature>
<evidence type="ECO:0000256" key="12">
    <source>
        <dbReference type="ARBA" id="ARBA00022889"/>
    </source>
</evidence>
<dbReference type="PROSITE" id="PS50923">
    <property type="entry name" value="SUSHI"/>
    <property type="match status" value="35"/>
</dbReference>
<feature type="disulfide bond" evidence="20">
    <location>
        <begin position="444"/>
        <end position="471"/>
    </location>
</feature>
<dbReference type="InterPro" id="IPR036465">
    <property type="entry name" value="vWFA_dom_sf"/>
</dbReference>
<keyword evidence="7 19" id="KW-0245">EGF-like domain</keyword>
<dbReference type="SMART" id="SM01411">
    <property type="entry name" value="Ephrin_rec_like"/>
    <property type="match status" value="5"/>
</dbReference>
<feature type="domain" description="Sushi" evidence="24">
    <location>
        <begin position="1829"/>
        <end position="1886"/>
    </location>
</feature>
<dbReference type="SUPFAM" id="SSF49899">
    <property type="entry name" value="Concanavalin A-like lectins/glucanases"/>
    <property type="match status" value="1"/>
</dbReference>
<feature type="domain" description="Sushi" evidence="24">
    <location>
        <begin position="2003"/>
        <end position="2060"/>
    </location>
</feature>
<feature type="domain" description="Sushi" evidence="24">
    <location>
        <begin position="3375"/>
        <end position="3432"/>
    </location>
</feature>
<feature type="disulfide bond" evidence="20">
    <location>
        <begin position="2125"/>
        <end position="2168"/>
    </location>
</feature>
<feature type="domain" description="Sushi" evidence="24">
    <location>
        <begin position="2790"/>
        <end position="2847"/>
    </location>
</feature>
<feature type="disulfide bond" evidence="20">
    <location>
        <begin position="2992"/>
        <end position="3019"/>
    </location>
</feature>
<feature type="disulfide bond" evidence="20">
    <location>
        <begin position="2394"/>
        <end position="2421"/>
    </location>
</feature>
<evidence type="ECO:0000256" key="14">
    <source>
        <dbReference type="ARBA" id="ARBA00023157"/>
    </source>
</evidence>
<proteinExistence type="predicted"/>
<feature type="domain" description="Sushi" evidence="24">
    <location>
        <begin position="1887"/>
        <end position="1944"/>
    </location>
</feature>
<feature type="domain" description="Sushi" evidence="24">
    <location>
        <begin position="2598"/>
        <end position="2654"/>
    </location>
</feature>
<dbReference type="SUPFAM" id="SSF53300">
    <property type="entry name" value="vWA-like"/>
    <property type="match status" value="1"/>
</dbReference>
<evidence type="ECO:0000259" key="21">
    <source>
        <dbReference type="PROSITE" id="PS50026"/>
    </source>
</evidence>
<dbReference type="GO" id="GO:0016020">
    <property type="term" value="C:membrane"/>
    <property type="evidence" value="ECO:0007669"/>
    <property type="project" value="UniProtKB-SubCell"/>
</dbReference>
<dbReference type="GO" id="GO:0005576">
    <property type="term" value="C:extracellular region"/>
    <property type="evidence" value="ECO:0007669"/>
    <property type="project" value="UniProtKB-SubCell"/>
</dbReference>
<feature type="domain" description="Sushi" evidence="24">
    <location>
        <begin position="3498"/>
        <end position="3554"/>
    </location>
</feature>
<feature type="disulfide bond" evidence="20">
    <location>
        <begin position="1973"/>
        <end position="2000"/>
    </location>
</feature>
<feature type="disulfide bond" evidence="20">
    <location>
        <begin position="2510"/>
        <end position="2537"/>
    </location>
</feature>
<evidence type="ECO:0000256" key="4">
    <source>
        <dbReference type="ARBA" id="ARBA00004613"/>
    </source>
</evidence>
<sequence>MPETHGEIGDSLCLEKIEKTKEEKQQEDCNKLAPLLDTGVCVINMVTLRLTLTLRFTLLLLYWSGCAGWPSQAQQLSLQALRQAAQTRQNLSESAESKVERLGQVFRKNVRLLRERGGCLDLVFLVDESSSVGASNFGSELRFVRKLLSDFPVAPEATRVALVTFSSKSHVVTRVDYVSAPKAHQHKCSLFSKEIPSITYRGGGTYTRGAFQRAAQILRQSRENATKVIFLITDGYSNGGDPRPVAAALRERGVEIFTLGIWQGNIRELHDMASHPKDQHCYLVHNFAEFEALARRALHEDLPTGSYIQEDPSQCSSLCEERKNCCDIMASCKCGTHTGQYDCVCERGYYGKGLQHECTACPSGTYKPESVSGGVSTCLPCPDPHHTSRPGSTDISDCVCMEGFRPLNNTCQVVVCPVLSPPENGFFIQNVCNNQFNSACGVRCLTGFDLQGDGIRLCQPDGTWSGVQPSCRVRSCPDLSPPHHGVLNCSERTAPYRLECSVRCEQGYRLQGRGRLTCLANSQWSGPQPRCVEVRCPPIVTLKHIHLSPPTCGENEVRTGTSCQLTCPRSYRLLGDSEVKCLPSGNWSENLHKATCTDIEPPWIQCPGDVITETDEHQRSANVSLSAPMLRDNSGDEVVVQVTPVLNPMQPFPIGTEFITYTATDRTGNKANCSFTVTVVDTEPPLIDRCRSPPTVKASGRKTAVYWEEPQFSDNSGGYLNISSTHSSGDVFPVGETSVYYTATDPSGNNRTCELIITVQGSTCEKPFVPVNADFSCAKTEEGMNCTLICRQGYSLAQDAVHSYFCANNGIWEPPRSPDRPDCSLNRIANNGFKPFEMLFKASRCDDLDLLKSFTGEFSTVLKDMVPNICGGDVSCKLEMNLPGQCLEYNYDYPNGFSIGPGGWGSNWGSQNGQDYAYFDTGFAPEHHLQQDASSQHGYHMRTKRHRKISGPTREQKIQIYFNITASIPLPLSRNDSAEMVNQKRLLRALEQLTNRLKRTLSKQPFSTFHVSSEMIVADPKSLESKKAALYCRPGSVLKGRVCVQCPVGTYFSLEYAECESCWRGSYQDEEGQMECKSCPDGFSTPYLHSRSLAECKAQCQPGSSSLTGLETCESCPLGEYQPGFGSQVCLTCPPTTTTVNRGAMDVNECGVPCSAGHFSRTGLVPCYPCPRDYYQPEEGRSYCLSCPFYGTTTITGAKAIQQCSSFGSSFLPKEESATTAPEVVVRKDYQASSQMFHECLLNPCQNQGTCEEVGVGYVCTCLPGFTGAKCESDIDECDSAPCQNGGLCRDGMGDFQCQCQPGFVGLLCEAEVNECSSSPCQNEGVCVDEVNRFTCSCPDGFTGPRCELEINECASSPCQNGGVCKDLEGGYFCTCPQGFTGDNCEVDVDECYSAPCLNGGTCVDAVSDFRCECVNGYRGRLCQVDVDDCDPNLCLNGATCVDGVATFSCRCPPGFNGTRCETEMPYSFDLEFEVSGIHGYVMMDGQMPSLTQITCTFWMRSSDTVNYGTPISYAVEGSDNAFLLIDYNGWVLYVNGKERITDCPAVNDGLWHHIGVSWRSKDGDWRVYIDGSPSDGGKGLSVGTTIPGGGALVLGQDQDQRGDGFNPVESFVGTVSQLNIWNYVLSPQQIRYLASSCPRDLQKGNVFAWPDFLGGVTGRVKTSSKSTFCADCPLVESFVPQLRSSSKAVSPGSKVQFSCSPGFYLVGEPVQQCLNRGQWSHAEPICERVECGPPPDLEHGQYHGEDFYAGSSVLYQCKPGFYLLGESKLLCTNNGKWIGNPPACLDVDECSLGSECDEHASCQNTDGSHICTCIPPYSGDGRNCTEPVKCKDPGAPEFGYREGSNFIMGSEVVFSCKEGYELIGSSRLSCTEEGIWKDDVPYCKALSCAHPTLPEYGILKGANFTYGSKVTFSCEKGYVPQEPVESQCQSDLKWSREPHICKPVTCGEPPVVDYAKYTLNGKVYLSTLTYTCIEGYRLQGAMELKCESSGEWASPPPICARVDCGKPPPLRDAVIKGDNFTLGSRIIYICKEGYTLLGTETQECLPSGNWTHNSAQCVPLSCGPPPQVDHALPDTGHQLFGDTAIYFCDDGYTAGNNTKLFCNAQGVWAPPDGFGIPHCIANFCQRPPDLPHAILDSINKQKYASNTEVNYKCEEGFVLNTTGTLKCMIGGEWTPSPMDIGCMPVRCSKPDSIEKGYVSGSNYSFGAVIAYSCDKGYFIRGEKRRICKANGEWGGVLPTCQPISCPSPPRLANGFIQGQIRKNGYVYSSRVTYACNDGYRLTGKPERICMANKQWSNNNPPVCVLLTCPTPPDIKNGRYHGSTFEVGSKVEFVCNEGYELIGDSVWTCLKFGNWDKTVTPRCSPVQCPEPPLEENHLVLRGLDSESGTVELSCEEGYVLHGARTLRCTPSQEWNDSFPVCKQVFCGPPPEVAFGDPSDTLSYFASVVTYSCMDGFTLRKEASVRCQADGNWSKPYPECIPVECPQPEDIPNGIVDVQGLMYLSTAIYSCKAGYDLVGNSTVLCGQNGLWIGGIPVCHPVKCAAPKEIPNGSVRYSRLQFSQSVTYSCQRGYRLQGPGTLTCLENGQWHQEAPSCVQIYCSPPKPIDNGFVEGRDRKFGVTIFYSCFPGFLLVGNNHLTCEEHGWSSSEPKCTPADCGLPPHIDFGDYSKVKELSAEDDTLTSQHLPVDTSFLHGSLVQYHCHAGYEIKGGVVLMCQEDGMWNGTAPVCSPAKCETPPSPEYGSVIVTNSPLGSLAEYSCEEGYELSGQTIRQCISGQQWSDDAPRCLPISCGNPGGIANGEVIGKSFHVKMLIHYECHKGFVLEGVKTRTCQVDGKWDNKAPTCRAVSCGRPIVSKDVLVRGDDYTFGKRLLFSCNLGFILQGAPTSVCSANGSWSEAPPKCLPANCGQPPVIENGKVTGTDYGYNGMVRYACDIGYVLTGNPTLICRADGLWDDPPPRCDIVTCDPPEDISHGYLNGSSFNFDDVVEYICFPGYEVVGSPVLRCAAEGVWLGQVPECRPCVCSPPVLKYGTILGRDHTCGASIWFRCDDGYKILGPADAICDKGGVWSPGVPICTRGRCSSPPPAVPNAVVQGSAAYSIDTVTYRCRPGYHLKGFPNLSCGRLGRWGEPNLSCEPVSCGVPPLIPNAETAGVVLTYGSKAQYRCKEGFELATKTDSITCESDGTWSKHGVRCRLSPCSLPANLTNVVVTGKQLTPVGGVVIISCIPGYYLEGPGLSECAASGKWSPSFSSKSCVPVICEKPLPIPNGLVEGKSYNYGDIISYTCLPGFELQGDSVQICQGDKTWSGTQAVCAAVSCGPPPVVPHAVTLSSGQTYQSIVSYMCHSGMRLVGSQNLTCQADGTWSLPTPACEVLGGCERITDLLNGKVHEHNLSSGRALEFHCDKGYTLQGESLIMCVGNGSWSSPFPVCIPKSCPPPPGWTGGKVNVTQTAFLVGQSVPVSCPKGQRFKGNQGKGIATLTCRSDQTWTPITAVCERVSCGPPLYVENGVVRGAVFQFGDVVVYSCYAGYTMEGSSRSVCLENGTWTPPPTCKAVCWAQCQNGGVCQRPNTCSCPEGWMGRFCEEPICILPCLNGGRCVAPYQCECPAGWTGTRCHNAVCSMPCLNGGRCIRPNRCHCSQGWGGYDCSRKRKSGYFHF</sequence>
<dbReference type="FunFam" id="2.10.70.10:FF:000179">
    <property type="entry name" value="sushi, von Willebrand factor type A, EGF and pentraxin domain-containing protein 1 isoform X2"/>
    <property type="match status" value="1"/>
</dbReference>
<feature type="disulfide bond" evidence="20">
    <location>
        <begin position="1915"/>
        <end position="1942"/>
    </location>
</feature>
<dbReference type="Gene3D" id="2.60.120.200">
    <property type="match status" value="1"/>
</dbReference>
<feature type="disulfide bond" evidence="20">
    <location>
        <begin position="2818"/>
        <end position="2845"/>
    </location>
</feature>
<dbReference type="SUPFAM" id="SSF57196">
    <property type="entry name" value="EGF/Laminin"/>
    <property type="match status" value="1"/>
</dbReference>
<dbReference type="Pfam" id="PF12947">
    <property type="entry name" value="EGF_3"/>
    <property type="match status" value="1"/>
</dbReference>
<dbReference type="InterPro" id="IPR035976">
    <property type="entry name" value="Sushi/SCR/CCP_sf"/>
</dbReference>
<evidence type="ECO:0000256" key="13">
    <source>
        <dbReference type="ARBA" id="ARBA00023136"/>
    </source>
</evidence>
<feature type="domain" description="Sushi" evidence="24">
    <location>
        <begin position="3138"/>
        <end position="3196"/>
    </location>
</feature>
<feature type="disulfide bond" evidence="20">
    <location>
        <begin position="1700"/>
        <end position="1727"/>
    </location>
</feature>
<feature type="domain" description="Sushi" evidence="24">
    <location>
        <begin position="2424"/>
        <end position="2481"/>
    </location>
</feature>
<feature type="domain" description="Sushi" evidence="24">
    <location>
        <begin position="2540"/>
        <end position="2597"/>
    </location>
</feature>
<dbReference type="PROSITE" id="PS00010">
    <property type="entry name" value="ASX_HYDROXYL"/>
    <property type="match status" value="5"/>
</dbReference>
<dbReference type="GO" id="GO:0005737">
    <property type="term" value="C:cytoplasm"/>
    <property type="evidence" value="ECO:0007669"/>
    <property type="project" value="UniProtKB-SubCell"/>
</dbReference>
<evidence type="ECO:0000313" key="26">
    <source>
        <dbReference type="EMBL" id="KAK9971464.1"/>
    </source>
</evidence>
<dbReference type="FunFam" id="2.10.70.10:FF:000223">
    <property type="entry name" value="Sushi, von Willebrand factor type A, EGF and pentraxin domain-containing 1"/>
    <property type="match status" value="1"/>
</dbReference>
<feature type="disulfide bond" evidence="20">
    <location>
        <begin position="3344"/>
        <end position="3371"/>
    </location>
</feature>
<dbReference type="GO" id="GO:0036303">
    <property type="term" value="P:lymph vessel morphogenesis"/>
    <property type="evidence" value="ECO:0007669"/>
    <property type="project" value="UniProtKB-ARBA"/>
</dbReference>
<dbReference type="FunFam" id="2.10.25.10:FF:000143">
    <property type="entry name" value="Protein crumbs 1"/>
    <property type="match status" value="2"/>
</dbReference>
<evidence type="ECO:0000259" key="25">
    <source>
        <dbReference type="PROSITE" id="PS51828"/>
    </source>
</evidence>
<dbReference type="FunFam" id="2.10.25.10:FF:000006">
    <property type="entry name" value="Versican core protein-like isoform 1"/>
    <property type="match status" value="1"/>
</dbReference>
<dbReference type="FunFam" id="2.10.25.10:FF:000309">
    <property type="entry name" value="Uncharacterized protein, isoform A"/>
    <property type="match status" value="1"/>
</dbReference>
<feature type="domain" description="Sushi" evidence="24">
    <location>
        <begin position="1945"/>
        <end position="2002"/>
    </location>
</feature>
<feature type="domain" description="Sushi" evidence="24">
    <location>
        <begin position="762"/>
        <end position="825"/>
    </location>
</feature>
<keyword evidence="12" id="KW-0130">Cell adhesion</keyword>
<feature type="disulfide bond" evidence="20">
    <location>
        <begin position="1758"/>
        <end position="1785"/>
    </location>
</feature>
<dbReference type="FunFam" id="2.10.70.10:FF:000104">
    <property type="entry name" value="Complement component 4 binding protein beta"/>
    <property type="match status" value="1"/>
</dbReference>
<feature type="disulfide bond" evidence="20">
    <location>
        <begin position="2702"/>
        <end position="2729"/>
    </location>
</feature>
<accession>A0AAW2AFU9</accession>
<keyword evidence="8 20" id="KW-0768">Sushi</keyword>
<dbReference type="GO" id="GO:0030855">
    <property type="term" value="P:epithelial cell differentiation"/>
    <property type="evidence" value="ECO:0007669"/>
    <property type="project" value="UniProtKB-ARBA"/>
</dbReference>
<feature type="domain" description="EGF-like" evidence="21">
    <location>
        <begin position="1312"/>
        <end position="1348"/>
    </location>
</feature>
<feature type="disulfide bond" evidence="19">
    <location>
        <begin position="3606"/>
        <end position="3615"/>
    </location>
</feature>
<feature type="domain" description="Sushi" evidence="24">
    <location>
        <begin position="2186"/>
        <end position="2243"/>
    </location>
</feature>
<evidence type="ECO:0000259" key="23">
    <source>
        <dbReference type="PROSITE" id="PS50825"/>
    </source>
</evidence>
<keyword evidence="15" id="KW-0325">Glycoprotein</keyword>
<feature type="disulfide bond" evidence="19">
    <location>
        <begin position="3588"/>
        <end position="3598"/>
    </location>
</feature>
<dbReference type="GO" id="GO:0007155">
    <property type="term" value="P:cell adhesion"/>
    <property type="evidence" value="ECO:0007669"/>
    <property type="project" value="UniProtKB-KW"/>
</dbReference>
<feature type="disulfide bond" evidence="19">
    <location>
        <begin position="3620"/>
        <end position="3630"/>
    </location>
</feature>
<dbReference type="InterPro" id="IPR009030">
    <property type="entry name" value="Growth_fac_rcpt_cys_sf"/>
</dbReference>
<dbReference type="Gene3D" id="2.10.25.10">
    <property type="entry name" value="Laminin"/>
    <property type="match status" value="10"/>
</dbReference>
<dbReference type="EMBL" id="JAWDJR010000007">
    <property type="protein sequence ID" value="KAK9971464.1"/>
    <property type="molecule type" value="Genomic_DNA"/>
</dbReference>
<feature type="domain" description="EGF-like" evidence="21">
    <location>
        <begin position="1236"/>
        <end position="1272"/>
    </location>
</feature>
<gene>
    <name evidence="26" type="ORF">ABG768_024829</name>
</gene>
<dbReference type="Gene3D" id="2.10.70.10">
    <property type="entry name" value="Complement Module, domain 1"/>
    <property type="match status" value="35"/>
</dbReference>
<feature type="domain" description="Sushi" evidence="24">
    <location>
        <begin position="1671"/>
        <end position="1729"/>
    </location>
</feature>
<dbReference type="PROSITE" id="PS50234">
    <property type="entry name" value="VWFA"/>
    <property type="match status" value="1"/>
</dbReference>
<feature type="disulfide bond" evidence="20">
    <location>
        <begin position="3403"/>
        <end position="3430"/>
    </location>
</feature>
<dbReference type="Pfam" id="PF00084">
    <property type="entry name" value="Sushi"/>
    <property type="match status" value="34"/>
</dbReference>
<dbReference type="GO" id="GO:0005634">
    <property type="term" value="C:nucleus"/>
    <property type="evidence" value="ECO:0007669"/>
    <property type="project" value="UniProtKB-SubCell"/>
</dbReference>
<feature type="domain" description="Sushi" evidence="24">
    <location>
        <begin position="3316"/>
        <end position="3373"/>
    </location>
</feature>
<dbReference type="InterPro" id="IPR013032">
    <property type="entry name" value="EGF-like_CS"/>
</dbReference>
<keyword evidence="6" id="KW-0964">Secreted</keyword>
<dbReference type="SMART" id="SM00159">
    <property type="entry name" value="PTX"/>
    <property type="match status" value="1"/>
</dbReference>
<evidence type="ECO:0000256" key="11">
    <source>
        <dbReference type="ARBA" id="ARBA00022837"/>
    </source>
</evidence>
<feature type="domain" description="VWFA" evidence="22">
    <location>
        <begin position="121"/>
        <end position="302"/>
    </location>
</feature>
<feature type="disulfide bond" evidence="19">
    <location>
        <begin position="3638"/>
        <end position="3647"/>
    </location>
</feature>
<feature type="disulfide bond" evidence="20">
    <location>
        <begin position="2031"/>
        <end position="2058"/>
    </location>
</feature>
<dbReference type="InterPro" id="IPR024731">
    <property type="entry name" value="NELL2-like_EGF"/>
</dbReference>
<feature type="domain" description="EGF-like" evidence="21">
    <location>
        <begin position="1426"/>
        <end position="1462"/>
    </location>
</feature>
<evidence type="ECO:0000256" key="9">
    <source>
        <dbReference type="ARBA" id="ARBA00022729"/>
    </source>
</evidence>
<feature type="domain" description="Sushi" evidence="24">
    <location>
        <begin position="2366"/>
        <end position="2423"/>
    </location>
</feature>
<keyword evidence="11" id="KW-0106">Calcium</keyword>
<dbReference type="SMART" id="SM00327">
    <property type="entry name" value="VWA"/>
    <property type="match status" value="1"/>
</dbReference>
<dbReference type="InterPro" id="IPR000436">
    <property type="entry name" value="Sushi_SCR_CCP_dom"/>
</dbReference>
<dbReference type="FunFam" id="2.60.120.200:FF:000012">
    <property type="entry name" value="neuronal pentraxin receptor"/>
    <property type="match status" value="1"/>
</dbReference>
<evidence type="ECO:0000256" key="16">
    <source>
        <dbReference type="ARBA" id="ARBA00023242"/>
    </source>
</evidence>
<dbReference type="SMART" id="SM00032">
    <property type="entry name" value="CCP"/>
    <property type="match status" value="35"/>
</dbReference>
<dbReference type="Pfam" id="PF02494">
    <property type="entry name" value="HYR"/>
    <property type="match status" value="2"/>
</dbReference>
<dbReference type="FunFam" id="2.10.25.10:FF:000425">
    <property type="entry name" value="Eyes shut homolog"/>
    <property type="match status" value="1"/>
</dbReference>
<evidence type="ECO:0000259" key="22">
    <source>
        <dbReference type="PROSITE" id="PS50234"/>
    </source>
</evidence>
<keyword evidence="9" id="KW-0732">Signal</keyword>
<name>A0AAW2AFU9_CULAL</name>
<dbReference type="InterPro" id="IPR051277">
    <property type="entry name" value="SEZ6_CSMD_C4BPB_Regulators"/>
</dbReference>